<dbReference type="AlphaFoldDB" id="A0A9P4RCK5"/>
<protein>
    <recommendedName>
        <fullName evidence="3">N-acetyltransferase domain-containing protein</fullName>
    </recommendedName>
</protein>
<evidence type="ECO:0000313" key="2">
    <source>
        <dbReference type="Proteomes" id="UP000799444"/>
    </source>
</evidence>
<dbReference type="InterPro" id="IPR052523">
    <property type="entry name" value="Trichothecene_AcTrans"/>
</dbReference>
<evidence type="ECO:0000313" key="1">
    <source>
        <dbReference type="EMBL" id="KAF2740992.1"/>
    </source>
</evidence>
<dbReference type="PANTHER" id="PTHR42791">
    <property type="entry name" value="GNAT FAMILY ACETYLTRANSFERASE"/>
    <property type="match status" value="1"/>
</dbReference>
<dbReference type="CDD" id="cd04301">
    <property type="entry name" value="NAT_SF"/>
    <property type="match status" value="1"/>
</dbReference>
<dbReference type="PANTHER" id="PTHR42791:SF1">
    <property type="entry name" value="N-ACETYLTRANSFERASE DOMAIN-CONTAINING PROTEIN"/>
    <property type="match status" value="1"/>
</dbReference>
<dbReference type="SUPFAM" id="SSF55729">
    <property type="entry name" value="Acyl-CoA N-acyltransferases (Nat)"/>
    <property type="match status" value="1"/>
</dbReference>
<dbReference type="InterPro" id="IPR016181">
    <property type="entry name" value="Acyl_CoA_acyltransferase"/>
</dbReference>
<comment type="caution">
    <text evidence="1">The sequence shown here is derived from an EMBL/GenBank/DDBJ whole genome shotgun (WGS) entry which is preliminary data.</text>
</comment>
<dbReference type="Gene3D" id="3.40.630.30">
    <property type="match status" value="1"/>
</dbReference>
<dbReference type="Proteomes" id="UP000799444">
    <property type="component" value="Unassembled WGS sequence"/>
</dbReference>
<keyword evidence="2" id="KW-1185">Reference proteome</keyword>
<dbReference type="OrthoDB" id="4738875at2759"/>
<evidence type="ECO:0008006" key="3">
    <source>
        <dbReference type="Google" id="ProtNLM"/>
    </source>
</evidence>
<sequence>MPPFDNIRLATLEDLPRIATVAAAGFFWSPTFQFQRPHHASFPEDTLSSYWRCYLSELQDPAAAVLVAEDVGEQDERSHVYDALRHSPMYDTLQDGRARVVVGVCSIDLKPESWRMGQFSRSSSGRGADHQAHVDPPGHHVLYNTLDRDFSDEAYAVYNQMTGPAKKKYLAGKMKLTTLAVHPAYWRRGHATNLVSWCVRLADMDGVSVAVSAAPMGARVAVKAGFEEQEVVRIKRSTKENAAAHLADHDIGDVELWIAIRRPLQAPSGGSSTSNSPRRRSL</sequence>
<reference evidence="1" key="1">
    <citation type="journal article" date="2020" name="Stud. Mycol.">
        <title>101 Dothideomycetes genomes: a test case for predicting lifestyles and emergence of pathogens.</title>
        <authorList>
            <person name="Haridas S."/>
            <person name="Albert R."/>
            <person name="Binder M."/>
            <person name="Bloem J."/>
            <person name="Labutti K."/>
            <person name="Salamov A."/>
            <person name="Andreopoulos B."/>
            <person name="Baker S."/>
            <person name="Barry K."/>
            <person name="Bills G."/>
            <person name="Bluhm B."/>
            <person name="Cannon C."/>
            <person name="Castanera R."/>
            <person name="Culley D."/>
            <person name="Daum C."/>
            <person name="Ezra D."/>
            <person name="Gonzalez J."/>
            <person name="Henrissat B."/>
            <person name="Kuo A."/>
            <person name="Liang C."/>
            <person name="Lipzen A."/>
            <person name="Lutzoni F."/>
            <person name="Magnuson J."/>
            <person name="Mondo S."/>
            <person name="Nolan M."/>
            <person name="Ohm R."/>
            <person name="Pangilinan J."/>
            <person name="Park H.-J."/>
            <person name="Ramirez L."/>
            <person name="Alfaro M."/>
            <person name="Sun H."/>
            <person name="Tritt A."/>
            <person name="Yoshinaga Y."/>
            <person name="Zwiers L.-H."/>
            <person name="Turgeon B."/>
            <person name="Goodwin S."/>
            <person name="Spatafora J."/>
            <person name="Crous P."/>
            <person name="Grigoriev I."/>
        </authorList>
    </citation>
    <scope>NUCLEOTIDE SEQUENCE</scope>
    <source>
        <strain evidence="1">CBS 125425</strain>
    </source>
</reference>
<name>A0A9P4RCK5_9PLEO</name>
<proteinExistence type="predicted"/>
<dbReference type="EMBL" id="ML996098">
    <property type="protein sequence ID" value="KAF2740992.1"/>
    <property type="molecule type" value="Genomic_DNA"/>
</dbReference>
<gene>
    <name evidence="1" type="ORF">EJ04DRAFT_454341</name>
</gene>
<accession>A0A9P4RCK5</accession>
<organism evidence="1 2">
    <name type="scientific">Polyplosphaeria fusca</name>
    <dbReference type="NCBI Taxonomy" id="682080"/>
    <lineage>
        <taxon>Eukaryota</taxon>
        <taxon>Fungi</taxon>
        <taxon>Dikarya</taxon>
        <taxon>Ascomycota</taxon>
        <taxon>Pezizomycotina</taxon>
        <taxon>Dothideomycetes</taxon>
        <taxon>Pleosporomycetidae</taxon>
        <taxon>Pleosporales</taxon>
        <taxon>Tetraplosphaeriaceae</taxon>
        <taxon>Polyplosphaeria</taxon>
    </lineage>
</organism>